<dbReference type="InParanoid" id="A0A7E5WGP0"/>
<dbReference type="SUPFAM" id="SSF48113">
    <property type="entry name" value="Heme-dependent peroxidases"/>
    <property type="match status" value="1"/>
</dbReference>
<dbReference type="GeneID" id="113502486"/>
<evidence type="ECO:0000313" key="5">
    <source>
        <dbReference type="Proteomes" id="UP000322000"/>
    </source>
</evidence>
<protein>
    <submittedName>
        <fullName evidence="6">Peroxidase-like</fullName>
    </submittedName>
</protein>
<evidence type="ECO:0000313" key="6">
    <source>
        <dbReference type="RefSeq" id="XP_026739875.1"/>
    </source>
</evidence>
<dbReference type="OrthoDB" id="823504at2759"/>
<dbReference type="Proteomes" id="UP000322000">
    <property type="component" value="Chromosome 17"/>
</dbReference>
<keyword evidence="4" id="KW-0325">Glycoprotein</keyword>
<keyword evidence="5" id="KW-1185">Reference proteome</keyword>
<dbReference type="PROSITE" id="PS50292">
    <property type="entry name" value="PEROXIDASE_3"/>
    <property type="match status" value="1"/>
</dbReference>
<keyword evidence="3" id="KW-0575">Peroxidase</keyword>
<dbReference type="GO" id="GO:0004601">
    <property type="term" value="F:peroxidase activity"/>
    <property type="evidence" value="ECO:0007669"/>
    <property type="project" value="UniProtKB-KW"/>
</dbReference>
<name>A0A7E5WGP0_TRINI</name>
<evidence type="ECO:0000256" key="1">
    <source>
        <dbReference type="ARBA" id="ARBA00004613"/>
    </source>
</evidence>
<dbReference type="Pfam" id="PF03098">
    <property type="entry name" value="An_peroxidase"/>
    <property type="match status" value="1"/>
</dbReference>
<accession>A0A7E5WGP0</accession>
<keyword evidence="2" id="KW-0964">Secreted</keyword>
<dbReference type="InterPro" id="IPR010255">
    <property type="entry name" value="Haem_peroxidase_sf"/>
</dbReference>
<dbReference type="InterPro" id="IPR019791">
    <property type="entry name" value="Haem_peroxidase_animal"/>
</dbReference>
<gene>
    <name evidence="6" type="primary">LOC113502486</name>
</gene>
<dbReference type="PANTHER" id="PTHR11475">
    <property type="entry name" value="OXIDASE/PEROXIDASE"/>
    <property type="match status" value="1"/>
</dbReference>
<proteinExistence type="predicted"/>
<dbReference type="GO" id="GO:0005576">
    <property type="term" value="C:extracellular region"/>
    <property type="evidence" value="ECO:0007669"/>
    <property type="project" value="UniProtKB-SubCell"/>
</dbReference>
<dbReference type="Gene3D" id="1.10.640.10">
    <property type="entry name" value="Haem peroxidase domain superfamily, animal type"/>
    <property type="match status" value="1"/>
</dbReference>
<evidence type="ECO:0000256" key="3">
    <source>
        <dbReference type="ARBA" id="ARBA00022559"/>
    </source>
</evidence>
<sequence>MAENIFGGVHMSSDVATSDLSKGRYLGFQSYISYRKFCTGRSYNTFWDLKDVISAERIHRLMQNYQDVRDVELMSGLWSETPVPGGKVPHTVYCLCADQLIRSAVSDRHWYERPNRPHAFTLEQLKAIRGVTIAGVMCDVGDSVYQIQPAAFHSISERNQLTKCSSSKIGKLVLSAWKDPIRS</sequence>
<keyword evidence="3" id="KW-0560">Oxidoreductase</keyword>
<dbReference type="KEGG" id="tnl:113502486"/>
<dbReference type="GO" id="GO:0006979">
    <property type="term" value="P:response to oxidative stress"/>
    <property type="evidence" value="ECO:0007669"/>
    <property type="project" value="InterPro"/>
</dbReference>
<dbReference type="PANTHER" id="PTHR11475:SF4">
    <property type="entry name" value="CHORION PEROXIDASE"/>
    <property type="match status" value="1"/>
</dbReference>
<evidence type="ECO:0000256" key="4">
    <source>
        <dbReference type="ARBA" id="ARBA00023180"/>
    </source>
</evidence>
<organism evidence="5 6">
    <name type="scientific">Trichoplusia ni</name>
    <name type="common">Cabbage looper</name>
    <dbReference type="NCBI Taxonomy" id="7111"/>
    <lineage>
        <taxon>Eukaryota</taxon>
        <taxon>Metazoa</taxon>
        <taxon>Ecdysozoa</taxon>
        <taxon>Arthropoda</taxon>
        <taxon>Hexapoda</taxon>
        <taxon>Insecta</taxon>
        <taxon>Pterygota</taxon>
        <taxon>Neoptera</taxon>
        <taxon>Endopterygota</taxon>
        <taxon>Lepidoptera</taxon>
        <taxon>Glossata</taxon>
        <taxon>Ditrysia</taxon>
        <taxon>Noctuoidea</taxon>
        <taxon>Noctuidae</taxon>
        <taxon>Plusiinae</taxon>
        <taxon>Trichoplusia</taxon>
    </lineage>
</organism>
<reference evidence="6" key="1">
    <citation type="submission" date="2025-08" db="UniProtKB">
        <authorList>
            <consortium name="RefSeq"/>
        </authorList>
    </citation>
    <scope>IDENTIFICATION</scope>
</reference>
<dbReference type="GO" id="GO:0020037">
    <property type="term" value="F:heme binding"/>
    <property type="evidence" value="ECO:0007669"/>
    <property type="project" value="InterPro"/>
</dbReference>
<evidence type="ECO:0000256" key="2">
    <source>
        <dbReference type="ARBA" id="ARBA00022525"/>
    </source>
</evidence>
<comment type="subcellular location">
    <subcellularLocation>
        <location evidence="1">Secreted</location>
    </subcellularLocation>
</comment>
<dbReference type="RefSeq" id="XP_026739875.1">
    <property type="nucleotide sequence ID" value="XM_026884074.1"/>
</dbReference>
<dbReference type="AlphaFoldDB" id="A0A7E5WGP0"/>
<dbReference type="InterPro" id="IPR037120">
    <property type="entry name" value="Haem_peroxidase_sf_animal"/>
</dbReference>